<dbReference type="InterPro" id="IPR014867">
    <property type="entry name" value="Spore_coat_CotH_CotH2/3/7"/>
</dbReference>
<reference evidence="1 2" key="1">
    <citation type="submission" date="2016-08" db="EMBL/GenBank/DDBJ databases">
        <title>Genomes of anaerobic fungi encode conserved fungal cellulosomes for biomass hydrolysis.</title>
        <authorList>
            <consortium name="DOE Joint Genome Institute"/>
            <person name="Haitjema C.H."/>
            <person name="Gilmore S.P."/>
            <person name="Henske J.K."/>
            <person name="Solomon K.V."/>
            <person name="De Groot R."/>
            <person name="Kuo A."/>
            <person name="Mondo S.J."/>
            <person name="Salamov A.A."/>
            <person name="Labutti K."/>
            <person name="Zhao Z."/>
            <person name="Chiniquy J."/>
            <person name="Barry K."/>
            <person name="Brewer H.M."/>
            <person name="Purvine S.O."/>
            <person name="Wright A.T."/>
            <person name="Boxma B."/>
            <person name="Van Alen T."/>
            <person name="Hackstein J.H."/>
            <person name="Baker S.E."/>
            <person name="Grigoriev I.V."/>
            <person name="O'Malley M.A."/>
        </authorList>
    </citation>
    <scope>NUCLEOTIDE SEQUENCE [LARGE SCALE GENOMIC DNA]</scope>
    <source>
        <strain evidence="2">finn</strain>
    </source>
</reference>
<accession>A0A1Y1VGG0</accession>
<evidence type="ECO:0008006" key="3">
    <source>
        <dbReference type="Google" id="ProtNLM"/>
    </source>
</evidence>
<dbReference type="PANTHER" id="PTHR40050">
    <property type="entry name" value="INNER SPORE COAT PROTEIN H"/>
    <property type="match status" value="1"/>
</dbReference>
<organism evidence="1 2">
    <name type="scientific">Piromyces finnis</name>
    <dbReference type="NCBI Taxonomy" id="1754191"/>
    <lineage>
        <taxon>Eukaryota</taxon>
        <taxon>Fungi</taxon>
        <taxon>Fungi incertae sedis</taxon>
        <taxon>Chytridiomycota</taxon>
        <taxon>Chytridiomycota incertae sedis</taxon>
        <taxon>Neocallimastigomycetes</taxon>
        <taxon>Neocallimastigales</taxon>
        <taxon>Neocallimastigaceae</taxon>
        <taxon>Piromyces</taxon>
    </lineage>
</organism>
<protein>
    <recommendedName>
        <fullName evidence="3">Coth-domain-containing protein</fullName>
    </recommendedName>
</protein>
<comment type="caution">
    <text evidence="1">The sequence shown here is derived from an EMBL/GenBank/DDBJ whole genome shotgun (WGS) entry which is preliminary data.</text>
</comment>
<reference evidence="1 2" key="2">
    <citation type="submission" date="2016-08" db="EMBL/GenBank/DDBJ databases">
        <title>Pervasive Adenine N6-methylation of Active Genes in Fungi.</title>
        <authorList>
            <consortium name="DOE Joint Genome Institute"/>
            <person name="Mondo S.J."/>
            <person name="Dannebaum R.O."/>
            <person name="Kuo R.C."/>
            <person name="Labutti K."/>
            <person name="Haridas S."/>
            <person name="Kuo A."/>
            <person name="Salamov A."/>
            <person name="Ahrendt S.R."/>
            <person name="Lipzen A."/>
            <person name="Sullivan W."/>
            <person name="Andreopoulos W.B."/>
            <person name="Clum A."/>
            <person name="Lindquist E."/>
            <person name="Daum C."/>
            <person name="Ramamoorthy G.K."/>
            <person name="Gryganskyi A."/>
            <person name="Culley D."/>
            <person name="Magnuson J.K."/>
            <person name="James T.Y."/>
            <person name="O'Malley M.A."/>
            <person name="Stajich J.E."/>
            <person name="Spatafora J.W."/>
            <person name="Visel A."/>
            <person name="Grigoriev I.V."/>
        </authorList>
    </citation>
    <scope>NUCLEOTIDE SEQUENCE [LARGE SCALE GENOMIC DNA]</scope>
    <source>
        <strain evidence="2">finn</strain>
    </source>
</reference>
<proteinExistence type="predicted"/>
<evidence type="ECO:0000313" key="1">
    <source>
        <dbReference type="EMBL" id="ORX55498.1"/>
    </source>
</evidence>
<sequence length="556" mass="64418">MEVHEFPLYKVKVNVDPPVKYYYSLDFAGTNEEGRGVENEQFERELQSGKETLNEFFNRKITVKEHPALPKAYDKYEMYIPSKLFDDTHVATVLINCNADAINSIHQDPTSEEKIYGAEFIYATPYSIRTFNNATVRISGQSTLYTSKLSYKISNLKNDKNKELYKRSSIKLRAEQMDPTFLRDKIYSDILNSLGVPTPQNKFARLYINGDPIGLFDLTDSVANQRYLRETLNEGTKFEIENPLYKADYFPPTAWGDLGYYGDEPTAERYSIYYYQGKSMETLDQDKQYERNIEMNKEYLIPFLKQINNYPDGNLNMDIKMFLKFMAMEFLGGAVDNFWNRPGNYYIYKNMNYNNGQWLFLDSDFHFTFGIGGDKINEYLSTTIDGYTSVNDIDEIGPERPLIDNIRKNPDNEKFFIEVFSRLISTAFHIDAIFPRIDSLAELIRDDVLWDYDLPRVSGYPDAENYQYTESDFENQINNQDSGCENFSNGISIKCWIRNKGLNIASQLGFQYPDEPDYSKGTVETLVQTSEKDAASKVQVSIFTISIITLIVTLLF</sequence>
<gene>
    <name evidence="1" type="ORF">BCR36DRAFT_581504</name>
</gene>
<dbReference type="Proteomes" id="UP000193719">
    <property type="component" value="Unassembled WGS sequence"/>
</dbReference>
<dbReference type="PANTHER" id="PTHR40050:SF1">
    <property type="entry name" value="INNER SPORE COAT PROTEIN H"/>
    <property type="match status" value="1"/>
</dbReference>
<dbReference type="EMBL" id="MCFH01000009">
    <property type="protein sequence ID" value="ORX55498.1"/>
    <property type="molecule type" value="Genomic_DNA"/>
</dbReference>
<name>A0A1Y1VGG0_9FUNG</name>
<dbReference type="Pfam" id="PF08757">
    <property type="entry name" value="CotH"/>
    <property type="match status" value="1"/>
</dbReference>
<dbReference type="AlphaFoldDB" id="A0A1Y1VGG0"/>
<dbReference type="OrthoDB" id="10267127at2759"/>
<keyword evidence="2" id="KW-1185">Reference proteome</keyword>
<evidence type="ECO:0000313" key="2">
    <source>
        <dbReference type="Proteomes" id="UP000193719"/>
    </source>
</evidence>